<evidence type="ECO:0000256" key="1">
    <source>
        <dbReference type="SAM" id="Phobius"/>
    </source>
</evidence>
<protein>
    <submittedName>
        <fullName evidence="2">Uncharacterized protein</fullName>
    </submittedName>
</protein>
<name>A0A077JGF5_9ZZZZ</name>
<accession>A0A077JGF5</accession>
<feature type="transmembrane region" description="Helical" evidence="1">
    <location>
        <begin position="64"/>
        <end position="84"/>
    </location>
</feature>
<feature type="transmembrane region" description="Helical" evidence="1">
    <location>
        <begin position="12"/>
        <end position="31"/>
    </location>
</feature>
<feature type="transmembrane region" description="Helical" evidence="1">
    <location>
        <begin position="243"/>
        <end position="272"/>
    </location>
</feature>
<dbReference type="AlphaFoldDB" id="A0A077JGF5"/>
<keyword evidence="1" id="KW-0812">Transmembrane</keyword>
<proteinExistence type="predicted"/>
<feature type="transmembrane region" description="Helical" evidence="1">
    <location>
        <begin position="181"/>
        <end position="199"/>
    </location>
</feature>
<dbReference type="EMBL" id="AB828323">
    <property type="protein sequence ID" value="BAP19090.1"/>
    <property type="molecule type" value="Genomic_DNA"/>
</dbReference>
<keyword evidence="1" id="KW-1133">Transmembrane helix</keyword>
<feature type="transmembrane region" description="Helical" evidence="1">
    <location>
        <begin position="142"/>
        <end position="169"/>
    </location>
</feature>
<reference evidence="2" key="1">
    <citation type="journal article" date="2014" name="PLoS ONE">
        <title>An unclassified microorganism: novel pathogen candidate lurking in human airways.</title>
        <authorList>
            <person name="Fukuda K."/>
            <person name="Yatera K."/>
            <person name="Ogawa M."/>
            <person name="Kawanami T."/>
            <person name="Yamasaki K."/>
            <person name="Noguchi S."/>
            <person name="Murphy R.S."/>
            <person name="Mukae H."/>
            <person name="Taniguchi H."/>
        </authorList>
    </citation>
    <scope>NUCLEOTIDE SEQUENCE</scope>
    <source>
        <strain evidence="2">IOLA-A4PG</strain>
    </source>
</reference>
<keyword evidence="1" id="KW-0472">Membrane</keyword>
<feature type="transmembrane region" description="Helical" evidence="1">
    <location>
        <begin position="385"/>
        <end position="402"/>
    </location>
</feature>
<sequence length="405" mass="47574">MNLENLLDKIGIIISTISAFIFFVKLLYIIISDKIKFYEFNFYKNFLLAINPKNIKIFIFNTPILFYTITICSTSVLLAFTPMILRCREIHILTFYISIFIFFSFAAMVRYITLNLISNNKINNHCISQNIKQKNISDTLKYYLYLLAISPVIFDATCFRRSALIIFSILPSLQSLYLSDIVLYSSVYILIIMLIVLLLKHRIQYISRMIMIMFMIIVIASVLNFDIKSLTGLFLIPNNKFTIYGFCMAMFYANLLSIYVCDLFCICIEYIYIRYVESELIKKNIIPYEKKYAFYMFSSILISILALLWVLIFINIGTTNMLQNSKSIPMIIIQKSLNTVFIIQSMTNIYFLYDFFKLNKNKFVYISIPLIFVFNYFWFPNISVISVIVYLLGQLISCIELVRKL</sequence>
<evidence type="ECO:0000313" key="2">
    <source>
        <dbReference type="EMBL" id="BAP19090.1"/>
    </source>
</evidence>
<feature type="transmembrane region" description="Helical" evidence="1">
    <location>
        <begin position="292"/>
        <end position="316"/>
    </location>
</feature>
<feature type="transmembrane region" description="Helical" evidence="1">
    <location>
        <begin position="336"/>
        <end position="356"/>
    </location>
</feature>
<feature type="transmembrane region" description="Helical" evidence="1">
    <location>
        <begin position="90"/>
        <end position="112"/>
    </location>
</feature>
<organism evidence="2">
    <name type="scientific">uncultured microorganism</name>
    <dbReference type="NCBI Taxonomy" id="358574"/>
    <lineage>
        <taxon>unclassified sequences</taxon>
        <taxon>environmental samples</taxon>
    </lineage>
</organism>
<feature type="transmembrane region" description="Helical" evidence="1">
    <location>
        <begin position="206"/>
        <end position="223"/>
    </location>
</feature>